<reference evidence="1 2" key="1">
    <citation type="submission" date="2015-02" db="EMBL/GenBank/DDBJ databases">
        <title>Genome Sequencing of Rickettsiales.</title>
        <authorList>
            <person name="Daugherty S.C."/>
            <person name="Su Q."/>
            <person name="Abolude K."/>
            <person name="Beier-Sexton M."/>
            <person name="Carlyon J.A."/>
            <person name="Carter R."/>
            <person name="Day N.P."/>
            <person name="Dumler S.J."/>
            <person name="Dyachenko V."/>
            <person name="Godinez A."/>
            <person name="Kurtti T.J."/>
            <person name="Lichay M."/>
            <person name="Mullins K.E."/>
            <person name="Ott S."/>
            <person name="Pappas-Brown V."/>
            <person name="Paris D.H."/>
            <person name="Patel P."/>
            <person name="Richards A.L."/>
            <person name="Sadzewicz L."/>
            <person name="Sears K."/>
            <person name="Seidman D."/>
            <person name="Sengamalay N."/>
            <person name="Stenos J."/>
            <person name="Tallon L.J."/>
            <person name="Vincent G."/>
            <person name="Fraser C.M."/>
            <person name="Munderloh U."/>
            <person name="Dunning-Hotopp J.C."/>
        </authorList>
    </citation>
    <scope>NUCLEOTIDE SEQUENCE [LARGE SCALE GENOMIC DNA]</scope>
    <source>
        <strain evidence="1 2">ApMUC09</strain>
    </source>
</reference>
<comment type="caution">
    <text evidence="1">The sequence shown here is derived from an EMBL/GenBank/DDBJ whole genome shotgun (WGS) entry which is preliminary data.</text>
</comment>
<name>A0A0F3NAM1_ANAPH</name>
<dbReference type="PATRIC" id="fig|1359152.3.peg.1732"/>
<gene>
    <name evidence="1" type="ORF">APHMUC_1656</name>
</gene>
<evidence type="ECO:0000313" key="2">
    <source>
        <dbReference type="Proteomes" id="UP000033441"/>
    </source>
</evidence>
<protein>
    <submittedName>
        <fullName evidence="1">Uncharacterized protein</fullName>
    </submittedName>
</protein>
<sequence>MAYLKVIVSEFQHLCCVSSIVLLPVASHGFQFCYCCGGLCVAEGYASELLVSMCA</sequence>
<proteinExistence type="predicted"/>
<evidence type="ECO:0000313" key="1">
    <source>
        <dbReference type="EMBL" id="KJV65123.1"/>
    </source>
</evidence>
<dbReference type="EMBL" id="LANV01000001">
    <property type="protein sequence ID" value="KJV65123.1"/>
    <property type="molecule type" value="Genomic_DNA"/>
</dbReference>
<accession>A0A0F3NAM1</accession>
<organism evidence="1 2">
    <name type="scientific">Anaplasma phagocytophilum str. ApMUC09</name>
    <dbReference type="NCBI Taxonomy" id="1359152"/>
    <lineage>
        <taxon>Bacteria</taxon>
        <taxon>Pseudomonadati</taxon>
        <taxon>Pseudomonadota</taxon>
        <taxon>Alphaproteobacteria</taxon>
        <taxon>Rickettsiales</taxon>
        <taxon>Anaplasmataceae</taxon>
        <taxon>Anaplasma</taxon>
        <taxon>phagocytophilum group</taxon>
    </lineage>
</organism>
<dbReference type="AlphaFoldDB" id="A0A0F3NAM1"/>
<dbReference type="Proteomes" id="UP000033441">
    <property type="component" value="Unassembled WGS sequence"/>
</dbReference>